<feature type="transmembrane region" description="Helical" evidence="6">
    <location>
        <begin position="107"/>
        <end position="124"/>
    </location>
</feature>
<dbReference type="GO" id="GO:0022857">
    <property type="term" value="F:transmembrane transporter activity"/>
    <property type="evidence" value="ECO:0007669"/>
    <property type="project" value="InterPro"/>
</dbReference>
<evidence type="ECO:0000313" key="9">
    <source>
        <dbReference type="Proteomes" id="UP000501452"/>
    </source>
</evidence>
<evidence type="ECO:0000256" key="2">
    <source>
        <dbReference type="ARBA" id="ARBA00022692"/>
    </source>
</evidence>
<dbReference type="InterPro" id="IPR011701">
    <property type="entry name" value="MFS"/>
</dbReference>
<proteinExistence type="predicted"/>
<organism evidence="8 9">
    <name type="scientific">Rubrobacter tropicus</name>
    <dbReference type="NCBI Taxonomy" id="2653851"/>
    <lineage>
        <taxon>Bacteria</taxon>
        <taxon>Bacillati</taxon>
        <taxon>Actinomycetota</taxon>
        <taxon>Rubrobacteria</taxon>
        <taxon>Rubrobacterales</taxon>
        <taxon>Rubrobacteraceae</taxon>
        <taxon>Rubrobacter</taxon>
    </lineage>
</organism>
<dbReference type="EMBL" id="CP045119">
    <property type="protein sequence ID" value="QIN82709.1"/>
    <property type="molecule type" value="Genomic_DNA"/>
</dbReference>
<feature type="domain" description="Major facilitator superfamily (MFS) profile" evidence="7">
    <location>
        <begin position="40"/>
        <end position="208"/>
    </location>
</feature>
<dbReference type="Pfam" id="PF07690">
    <property type="entry name" value="MFS_1"/>
    <property type="match status" value="1"/>
</dbReference>
<keyword evidence="4 6" id="KW-0472">Membrane</keyword>
<dbReference type="PROSITE" id="PS50850">
    <property type="entry name" value="MFS"/>
    <property type="match status" value="1"/>
</dbReference>
<evidence type="ECO:0000313" key="8">
    <source>
        <dbReference type="EMBL" id="QIN82709.1"/>
    </source>
</evidence>
<protein>
    <submittedName>
        <fullName evidence="8">MFS transporter</fullName>
    </submittedName>
</protein>
<dbReference type="KEGG" id="rub:GBA63_08670"/>
<comment type="subcellular location">
    <subcellularLocation>
        <location evidence="1">Cell membrane</location>
        <topology evidence="1">Multi-pass membrane protein</topology>
    </subcellularLocation>
</comment>
<sequence length="208" mass="20802">MAARGAGPGGDPGPHARGVRVRSRGARWRVGPRCVGRAGRLGAAGFCAIAVSFGPARAGYGLFLPQFRDEFGLSIQLSGLVASGLQAGYLVSLVAVGLLVARVGARAPILLGMLAAALGMGIVAGAPGTAWLAAGVVVAGTSAGWSWAPYNDAVGDEVPRPLQGRVLSVISTGTTFGVLILGVTAFVVGASWRTAWLAFAVTALVAGP</sequence>
<feature type="transmembrane region" description="Helical" evidence="6">
    <location>
        <begin position="169"/>
        <end position="192"/>
    </location>
</feature>
<dbReference type="SUPFAM" id="SSF103473">
    <property type="entry name" value="MFS general substrate transporter"/>
    <property type="match status" value="1"/>
</dbReference>
<gene>
    <name evidence="8" type="ORF">GBA63_08670</name>
</gene>
<keyword evidence="3 6" id="KW-1133">Transmembrane helix</keyword>
<accession>A0A6G8Q8D0</accession>
<feature type="compositionally biased region" description="Gly residues" evidence="5">
    <location>
        <begin position="1"/>
        <end position="12"/>
    </location>
</feature>
<evidence type="ECO:0000259" key="7">
    <source>
        <dbReference type="PROSITE" id="PS50850"/>
    </source>
</evidence>
<dbReference type="Proteomes" id="UP000501452">
    <property type="component" value="Chromosome"/>
</dbReference>
<dbReference type="AlphaFoldDB" id="A0A6G8Q8D0"/>
<evidence type="ECO:0000256" key="6">
    <source>
        <dbReference type="SAM" id="Phobius"/>
    </source>
</evidence>
<evidence type="ECO:0000256" key="5">
    <source>
        <dbReference type="SAM" id="MobiDB-lite"/>
    </source>
</evidence>
<keyword evidence="9" id="KW-1185">Reference proteome</keyword>
<evidence type="ECO:0000256" key="1">
    <source>
        <dbReference type="ARBA" id="ARBA00004651"/>
    </source>
</evidence>
<keyword evidence="2 6" id="KW-0812">Transmembrane</keyword>
<dbReference type="InterPro" id="IPR020846">
    <property type="entry name" value="MFS_dom"/>
</dbReference>
<reference evidence="8 9" key="1">
    <citation type="submission" date="2019-10" db="EMBL/GenBank/DDBJ databases">
        <title>Rubrobacter sp nov SCSIO 52090 isolated from a deep-sea sediment in the South China Sea.</title>
        <authorList>
            <person name="Chen R.W."/>
        </authorList>
    </citation>
    <scope>NUCLEOTIDE SEQUENCE [LARGE SCALE GENOMIC DNA]</scope>
    <source>
        <strain evidence="8 9">SCSIO 52909</strain>
    </source>
</reference>
<dbReference type="GO" id="GO:0005886">
    <property type="term" value="C:plasma membrane"/>
    <property type="evidence" value="ECO:0007669"/>
    <property type="project" value="UniProtKB-SubCell"/>
</dbReference>
<feature type="region of interest" description="Disordered" evidence="5">
    <location>
        <begin position="1"/>
        <end position="23"/>
    </location>
</feature>
<evidence type="ECO:0000256" key="3">
    <source>
        <dbReference type="ARBA" id="ARBA00022989"/>
    </source>
</evidence>
<dbReference type="Gene3D" id="1.20.1250.20">
    <property type="entry name" value="MFS general substrate transporter like domains"/>
    <property type="match status" value="1"/>
</dbReference>
<feature type="transmembrane region" description="Helical" evidence="6">
    <location>
        <begin position="41"/>
        <end position="60"/>
    </location>
</feature>
<dbReference type="InterPro" id="IPR036259">
    <property type="entry name" value="MFS_trans_sf"/>
</dbReference>
<name>A0A6G8Q8D0_9ACTN</name>
<feature type="transmembrane region" description="Helical" evidence="6">
    <location>
        <begin position="80"/>
        <end position="100"/>
    </location>
</feature>
<evidence type="ECO:0000256" key="4">
    <source>
        <dbReference type="ARBA" id="ARBA00023136"/>
    </source>
</evidence>